<feature type="domain" description="C2 DOCK-type" evidence="3">
    <location>
        <begin position="117"/>
        <end position="159"/>
    </location>
</feature>
<organism evidence="5 6">
    <name type="scientific">Portunus trituberculatus</name>
    <name type="common">Swimming crab</name>
    <name type="synonym">Neptunus trituberculatus</name>
    <dbReference type="NCBI Taxonomy" id="210409"/>
    <lineage>
        <taxon>Eukaryota</taxon>
        <taxon>Metazoa</taxon>
        <taxon>Ecdysozoa</taxon>
        <taxon>Arthropoda</taxon>
        <taxon>Crustacea</taxon>
        <taxon>Multicrustacea</taxon>
        <taxon>Malacostraca</taxon>
        <taxon>Eumalacostraca</taxon>
        <taxon>Eucarida</taxon>
        <taxon>Decapoda</taxon>
        <taxon>Pleocyemata</taxon>
        <taxon>Brachyura</taxon>
        <taxon>Eubrachyura</taxon>
        <taxon>Portunoidea</taxon>
        <taxon>Portunidae</taxon>
        <taxon>Portuninae</taxon>
        <taxon>Portunus</taxon>
    </lineage>
</organism>
<dbReference type="GO" id="GO:0005737">
    <property type="term" value="C:cytoplasm"/>
    <property type="evidence" value="ECO:0007669"/>
    <property type="project" value="UniProtKB-SubCell"/>
</dbReference>
<sequence length="234" mass="26118">MLFSESVKKNSSHNYRRPYGVAVFRLVQTVLQGGDGEVEVTGKLFTSDEKDFWQLHEFIIKKQTNKCNILSNNVSYGLVVSVKMVHGELEQATKENPLLLKNVCVTKKLGFSDVIMPGDVRNDLYVTLNNGEFERGGKSVGKNIEVLVLALDADGHPLQFESPSVSHKLLNTPAPLVDKRTPLTPLPFLAVSSKQQRQQQLVFPRSTCHQNAVQPALQCRLALLRRPISLLLSK</sequence>
<keyword evidence="2" id="KW-0963">Cytoplasm</keyword>
<feature type="domain" description="Dedicator of cytokinesis N-terminal" evidence="4">
    <location>
        <begin position="6"/>
        <end position="112"/>
    </location>
</feature>
<evidence type="ECO:0000313" key="5">
    <source>
        <dbReference type="EMBL" id="MPC56608.1"/>
    </source>
</evidence>
<dbReference type="GO" id="GO:0007264">
    <property type="term" value="P:small GTPase-mediated signal transduction"/>
    <property type="evidence" value="ECO:0007669"/>
    <property type="project" value="InterPro"/>
</dbReference>
<dbReference type="EMBL" id="VSRR010014080">
    <property type="protein sequence ID" value="MPC56608.1"/>
    <property type="molecule type" value="Genomic_DNA"/>
</dbReference>
<dbReference type="PANTHER" id="PTHR45653:SF12">
    <property type="entry name" value="SPONGE, ISOFORM E"/>
    <property type="match status" value="1"/>
</dbReference>
<dbReference type="GO" id="GO:0005886">
    <property type="term" value="C:plasma membrane"/>
    <property type="evidence" value="ECO:0007669"/>
    <property type="project" value="TreeGrafter"/>
</dbReference>
<evidence type="ECO:0000259" key="4">
    <source>
        <dbReference type="Pfam" id="PF16172"/>
    </source>
</evidence>
<dbReference type="Pfam" id="PF14429">
    <property type="entry name" value="DOCK-C2"/>
    <property type="match status" value="1"/>
</dbReference>
<gene>
    <name evidence="5" type="primary">Dock3_1</name>
    <name evidence="5" type="ORF">E2C01_050572</name>
</gene>
<dbReference type="AlphaFoldDB" id="A0A5B7GHW5"/>
<dbReference type="InterPro" id="IPR032376">
    <property type="entry name" value="DOCK_N"/>
</dbReference>
<evidence type="ECO:0000313" key="6">
    <source>
        <dbReference type="Proteomes" id="UP000324222"/>
    </source>
</evidence>
<dbReference type="OrthoDB" id="18896at2759"/>
<dbReference type="Pfam" id="PF16172">
    <property type="entry name" value="DOCK_N"/>
    <property type="match status" value="1"/>
</dbReference>
<evidence type="ECO:0000259" key="3">
    <source>
        <dbReference type="Pfam" id="PF14429"/>
    </source>
</evidence>
<dbReference type="InterPro" id="IPR026791">
    <property type="entry name" value="DOCK"/>
</dbReference>
<dbReference type="GO" id="GO:0031267">
    <property type="term" value="F:small GTPase binding"/>
    <property type="evidence" value="ECO:0007669"/>
    <property type="project" value="TreeGrafter"/>
</dbReference>
<name>A0A5B7GHW5_PORTR</name>
<keyword evidence="6" id="KW-1185">Reference proteome</keyword>
<dbReference type="InterPro" id="IPR027007">
    <property type="entry name" value="C2_DOCK-type_domain"/>
</dbReference>
<comment type="subcellular location">
    <subcellularLocation>
        <location evidence="1">Cytoplasm</location>
    </subcellularLocation>
</comment>
<reference evidence="5 6" key="1">
    <citation type="submission" date="2019-05" db="EMBL/GenBank/DDBJ databases">
        <title>Another draft genome of Portunus trituberculatus and its Hox gene families provides insights of decapod evolution.</title>
        <authorList>
            <person name="Jeong J.-H."/>
            <person name="Song I."/>
            <person name="Kim S."/>
            <person name="Choi T."/>
            <person name="Kim D."/>
            <person name="Ryu S."/>
            <person name="Kim W."/>
        </authorList>
    </citation>
    <scope>NUCLEOTIDE SEQUENCE [LARGE SCALE GENOMIC DNA]</scope>
    <source>
        <tissue evidence="5">Muscle</tissue>
    </source>
</reference>
<dbReference type="Proteomes" id="UP000324222">
    <property type="component" value="Unassembled WGS sequence"/>
</dbReference>
<evidence type="ECO:0000256" key="2">
    <source>
        <dbReference type="ARBA" id="ARBA00022490"/>
    </source>
</evidence>
<dbReference type="PANTHER" id="PTHR45653">
    <property type="entry name" value="DEDICATOR OF CYTOKINESIS"/>
    <property type="match status" value="1"/>
</dbReference>
<evidence type="ECO:0000256" key="1">
    <source>
        <dbReference type="ARBA" id="ARBA00004496"/>
    </source>
</evidence>
<dbReference type="InterPro" id="IPR035892">
    <property type="entry name" value="C2_domain_sf"/>
</dbReference>
<protein>
    <submittedName>
        <fullName evidence="5">Dedicator of cytokinesis protein 3</fullName>
    </submittedName>
</protein>
<comment type="caution">
    <text evidence="5">The sequence shown here is derived from an EMBL/GenBank/DDBJ whole genome shotgun (WGS) entry which is preliminary data.</text>
</comment>
<accession>A0A5B7GHW5</accession>
<dbReference type="GO" id="GO:0005085">
    <property type="term" value="F:guanyl-nucleotide exchange factor activity"/>
    <property type="evidence" value="ECO:0007669"/>
    <property type="project" value="InterPro"/>
</dbReference>
<proteinExistence type="predicted"/>
<dbReference type="Gene3D" id="2.60.40.150">
    <property type="entry name" value="C2 domain"/>
    <property type="match status" value="1"/>
</dbReference>